<gene>
    <name evidence="1" type="ORF">SAMN04488502_11572</name>
</gene>
<evidence type="ECO:0000313" key="2">
    <source>
        <dbReference type="Proteomes" id="UP000214880"/>
    </source>
</evidence>
<name>A0A1G9ZWJ5_9FIRM</name>
<accession>A0A1G9ZWJ5</accession>
<dbReference type="AlphaFoldDB" id="A0A1G9ZWJ5"/>
<keyword evidence="2" id="KW-1185">Reference proteome</keyword>
<dbReference type="Proteomes" id="UP000214880">
    <property type="component" value="Unassembled WGS sequence"/>
</dbReference>
<dbReference type="EMBL" id="FNHB01000015">
    <property type="protein sequence ID" value="SDN25073.1"/>
    <property type="molecule type" value="Genomic_DNA"/>
</dbReference>
<protein>
    <submittedName>
        <fullName evidence="1">Uncharacterized protein</fullName>
    </submittedName>
</protein>
<evidence type="ECO:0000313" key="1">
    <source>
        <dbReference type="EMBL" id="SDN25073.1"/>
    </source>
</evidence>
<dbReference type="STRING" id="146817.SAMN04488502_11572"/>
<organism evidence="1 2">
    <name type="scientific">Dendrosporobacter quercicolus</name>
    <dbReference type="NCBI Taxonomy" id="146817"/>
    <lineage>
        <taxon>Bacteria</taxon>
        <taxon>Bacillati</taxon>
        <taxon>Bacillota</taxon>
        <taxon>Negativicutes</taxon>
        <taxon>Selenomonadales</taxon>
        <taxon>Sporomusaceae</taxon>
        <taxon>Dendrosporobacter</taxon>
    </lineage>
</organism>
<proteinExistence type="predicted"/>
<sequence length="74" mass="8481">MAAAMHYINQNASCINCIYQESALKKELDAVRQCKKCMRKNGRPGWDPKPTVKLEFSQGTDYRGKSFIVRRVIS</sequence>
<reference evidence="1 2" key="1">
    <citation type="submission" date="2016-10" db="EMBL/GenBank/DDBJ databases">
        <authorList>
            <person name="de Groot N.N."/>
        </authorList>
    </citation>
    <scope>NUCLEOTIDE SEQUENCE [LARGE SCALE GENOMIC DNA]</scope>
    <source>
        <strain evidence="1 2">DSM 1736</strain>
    </source>
</reference>